<protein>
    <submittedName>
        <fullName evidence="2">Uncharacterized protein</fullName>
    </submittedName>
</protein>
<dbReference type="AlphaFoldDB" id="A0A4U8V0N0"/>
<comment type="caution">
    <text evidence="2">The sequence shown here is derived from an EMBL/GenBank/DDBJ whole genome shotgun (WGS) entry which is preliminary data.</text>
</comment>
<evidence type="ECO:0000313" key="2">
    <source>
        <dbReference type="EMBL" id="TMS39332.1"/>
    </source>
</evidence>
<feature type="compositionally biased region" description="Basic and acidic residues" evidence="1">
    <location>
        <begin position="83"/>
        <end position="102"/>
    </location>
</feature>
<organism evidence="2 3">
    <name type="scientific">Steinernema carpocapsae</name>
    <name type="common">Entomopathogenic nematode</name>
    <dbReference type="NCBI Taxonomy" id="34508"/>
    <lineage>
        <taxon>Eukaryota</taxon>
        <taxon>Metazoa</taxon>
        <taxon>Ecdysozoa</taxon>
        <taxon>Nematoda</taxon>
        <taxon>Chromadorea</taxon>
        <taxon>Rhabditida</taxon>
        <taxon>Tylenchina</taxon>
        <taxon>Panagrolaimomorpha</taxon>
        <taxon>Strongyloidoidea</taxon>
        <taxon>Steinernematidae</taxon>
        <taxon>Steinernema</taxon>
    </lineage>
</organism>
<accession>A0A4U8V0N0</accession>
<dbReference type="Proteomes" id="UP000298663">
    <property type="component" value="Unassembled WGS sequence"/>
</dbReference>
<name>A0A4U8V0N0_STECR</name>
<proteinExistence type="predicted"/>
<evidence type="ECO:0000313" key="3">
    <source>
        <dbReference type="Proteomes" id="UP000298663"/>
    </source>
</evidence>
<keyword evidence="3" id="KW-1185">Reference proteome</keyword>
<gene>
    <name evidence="2" type="ORF">L596_005875</name>
</gene>
<feature type="region of interest" description="Disordered" evidence="1">
    <location>
        <begin position="64"/>
        <end position="113"/>
    </location>
</feature>
<sequence>MTILHRVVAGNNGSSISSPIFCTTRRPINALLPGGPTCDPVYPRSRPAGAFRSEKTAFVVDKARSVLPQRQSPPPRLKCAPYRKNDEPTTTDDARNSCKSRESCGSARTHSLSRAGLRSSCLHAVRSGAG</sequence>
<reference evidence="2 3" key="1">
    <citation type="journal article" date="2015" name="Genome Biol.">
        <title>Comparative genomics of Steinernema reveals deeply conserved gene regulatory networks.</title>
        <authorList>
            <person name="Dillman A.R."/>
            <person name="Macchietto M."/>
            <person name="Porter C.F."/>
            <person name="Rogers A."/>
            <person name="Williams B."/>
            <person name="Antoshechkin I."/>
            <person name="Lee M.M."/>
            <person name="Goodwin Z."/>
            <person name="Lu X."/>
            <person name="Lewis E.E."/>
            <person name="Goodrich-Blair H."/>
            <person name="Stock S.P."/>
            <person name="Adams B.J."/>
            <person name="Sternberg P.W."/>
            <person name="Mortazavi A."/>
        </authorList>
    </citation>
    <scope>NUCLEOTIDE SEQUENCE [LARGE SCALE GENOMIC DNA]</scope>
    <source>
        <strain evidence="2 3">ALL</strain>
    </source>
</reference>
<evidence type="ECO:0000256" key="1">
    <source>
        <dbReference type="SAM" id="MobiDB-lite"/>
    </source>
</evidence>
<reference evidence="2 3" key="2">
    <citation type="journal article" date="2019" name="G3 (Bethesda)">
        <title>Hybrid Assembly of the Genome of the Entomopathogenic Nematode Steinernema carpocapsae Identifies the X-Chromosome.</title>
        <authorList>
            <person name="Serra L."/>
            <person name="Macchietto M."/>
            <person name="Macias-Munoz A."/>
            <person name="McGill C.J."/>
            <person name="Rodriguez I.M."/>
            <person name="Rodriguez B."/>
            <person name="Murad R."/>
            <person name="Mortazavi A."/>
        </authorList>
    </citation>
    <scope>NUCLEOTIDE SEQUENCE [LARGE SCALE GENOMIC DNA]</scope>
    <source>
        <strain evidence="2 3">ALL</strain>
    </source>
</reference>
<dbReference type="EMBL" id="AZBU02000001">
    <property type="protein sequence ID" value="TMS39332.1"/>
    <property type="molecule type" value="Genomic_DNA"/>
</dbReference>